<comment type="caution">
    <text evidence="1">The sequence shown here is derived from an EMBL/GenBank/DDBJ whole genome shotgun (WGS) entry which is preliminary data.</text>
</comment>
<dbReference type="Proteomes" id="UP000547674">
    <property type="component" value="Unassembled WGS sequence"/>
</dbReference>
<protein>
    <submittedName>
        <fullName evidence="1">Esterase</fullName>
    </submittedName>
</protein>
<dbReference type="PANTHER" id="PTHR48098">
    <property type="entry name" value="ENTEROCHELIN ESTERASE-RELATED"/>
    <property type="match status" value="1"/>
</dbReference>
<dbReference type="EMBL" id="JABDJR010000395">
    <property type="protein sequence ID" value="NNF07072.1"/>
    <property type="molecule type" value="Genomic_DNA"/>
</dbReference>
<dbReference type="InterPro" id="IPR000801">
    <property type="entry name" value="Esterase-like"/>
</dbReference>
<dbReference type="Pfam" id="PF00756">
    <property type="entry name" value="Esterase"/>
    <property type="match status" value="1"/>
</dbReference>
<dbReference type="InterPro" id="IPR050583">
    <property type="entry name" value="Mycobacterial_A85_antigen"/>
</dbReference>
<gene>
    <name evidence="1" type="ORF">HKN21_09950</name>
</gene>
<dbReference type="AlphaFoldDB" id="A0A7Y2H2T9"/>
<proteinExistence type="predicted"/>
<dbReference type="Gene3D" id="3.40.50.1820">
    <property type="entry name" value="alpha/beta hydrolase"/>
    <property type="match status" value="1"/>
</dbReference>
<reference evidence="1 2" key="1">
    <citation type="submission" date="2020-03" db="EMBL/GenBank/DDBJ databases">
        <title>Metabolic flexibility allows generalist bacteria to become dominant in a frequently disturbed ecosystem.</title>
        <authorList>
            <person name="Chen Y.-J."/>
            <person name="Leung P.M."/>
            <person name="Bay S.K."/>
            <person name="Hugenholtz P."/>
            <person name="Kessler A.J."/>
            <person name="Shelley G."/>
            <person name="Waite D.W."/>
            <person name="Cook P.L."/>
            <person name="Greening C."/>
        </authorList>
    </citation>
    <scope>NUCLEOTIDE SEQUENCE [LARGE SCALE GENOMIC DNA]</scope>
    <source>
        <strain evidence="1">SS_bin_28</strain>
    </source>
</reference>
<evidence type="ECO:0000313" key="2">
    <source>
        <dbReference type="Proteomes" id="UP000547674"/>
    </source>
</evidence>
<sequence>LTGFTGNGAGQFQESPWSPGIQTRLNRLFAAEEIPPFVVAFPDCFTKLGGSQFVNSTATGRYRDYLIDEVIPEIEKRYPVSKDRDHRFVFGKSSGGFGALSLLMDRPDVFGGAGCQSGDMGFEYGYLPDFPHTQKELENAKGVERFLARFERAPKKTGSLIRALNIIAMAACYSPNPHSEWGFDLPFDLQTGRIQPAVWEKWLAFDPVRRIETKPEAYKNAKAIFIDCGFRDEFNLLLGARMMHETLDKFGIPHTYEEFNDTHMGISYRYEPCLTALGKGLPHISRI</sequence>
<dbReference type="SUPFAM" id="SSF53474">
    <property type="entry name" value="alpha/beta-Hydrolases"/>
    <property type="match status" value="1"/>
</dbReference>
<dbReference type="InterPro" id="IPR029058">
    <property type="entry name" value="AB_hydrolase_fold"/>
</dbReference>
<accession>A0A7Y2H2T9</accession>
<name>A0A7Y2H2T9_UNCEI</name>
<evidence type="ECO:0000313" key="1">
    <source>
        <dbReference type="EMBL" id="NNF07072.1"/>
    </source>
</evidence>
<feature type="non-terminal residue" evidence="1">
    <location>
        <position position="1"/>
    </location>
</feature>
<organism evidence="1 2">
    <name type="scientific">Eiseniibacteriota bacterium</name>
    <dbReference type="NCBI Taxonomy" id="2212470"/>
    <lineage>
        <taxon>Bacteria</taxon>
        <taxon>Candidatus Eiseniibacteriota</taxon>
    </lineage>
</organism>